<organism evidence="2 3">
    <name type="scientific">Janthinobacterium violaceinigrum</name>
    <dbReference type="NCBI Taxonomy" id="2654252"/>
    <lineage>
        <taxon>Bacteria</taxon>
        <taxon>Pseudomonadati</taxon>
        <taxon>Pseudomonadota</taxon>
        <taxon>Betaproteobacteria</taxon>
        <taxon>Burkholderiales</taxon>
        <taxon>Oxalobacteraceae</taxon>
        <taxon>Janthinobacterium</taxon>
    </lineage>
</organism>
<evidence type="ECO:0000313" key="3">
    <source>
        <dbReference type="Proteomes" id="UP000468717"/>
    </source>
</evidence>
<dbReference type="SUPFAM" id="SSF56219">
    <property type="entry name" value="DNase I-like"/>
    <property type="match status" value="1"/>
</dbReference>
<dbReference type="Proteomes" id="UP000468717">
    <property type="component" value="Unassembled WGS sequence"/>
</dbReference>
<evidence type="ECO:0000313" key="2">
    <source>
        <dbReference type="EMBL" id="KAB8059648.1"/>
    </source>
</evidence>
<sequence length="398" mass="42434">MKVLVWNIKFFSSSRIVGQTATGYAEAENLSRTKNDAARALATLSYIVSTVRRTAADVFVVVEPRASAGEPGTLADSSSGGPAGLILLLAHLRSMLGNTWYLVPPQRINSTQIDIIDGGSRYTECIGVFWNSKSVTFTGPWINTAAGPAAAGTPAAYTGAYANVVPADSTWAGTTSFADITGFPDPTSRRPFLTTFTEVAAPQRTLELYSVHCDTANGARAADAIRRIAFVDAAKKIILIAGDFNVDVSAPTGSGYLSMNSTFSKGFAKLYPGPIQTFYNRFPQFGPTMLRRGPDATPGNYSKNETLDFALIHLGAEAGNIDNCLCEAIDRVAQTPNRIGRAMSYALSDFTRGDNPIPVDRFRDRFNFGKIGTPAGIPSAPAVLADGTSDHLPILLTV</sequence>
<dbReference type="AlphaFoldDB" id="A0A6I1HY88"/>
<dbReference type="Gene3D" id="3.60.10.10">
    <property type="entry name" value="Endonuclease/exonuclease/phosphatase"/>
    <property type="match status" value="1"/>
</dbReference>
<accession>A0A6I1HY88</accession>
<proteinExistence type="predicted"/>
<evidence type="ECO:0000259" key="1">
    <source>
        <dbReference type="Pfam" id="PF03372"/>
    </source>
</evidence>
<comment type="caution">
    <text evidence="2">The sequence shown here is derived from an EMBL/GenBank/DDBJ whole genome shotgun (WGS) entry which is preliminary data.</text>
</comment>
<protein>
    <recommendedName>
        <fullName evidence="1">Endonuclease/exonuclease/phosphatase domain-containing protein</fullName>
    </recommendedName>
</protein>
<dbReference type="RefSeq" id="WP_152284944.1">
    <property type="nucleotide sequence ID" value="NZ_WFLI01000048.1"/>
</dbReference>
<feature type="domain" description="Endonuclease/exonuclease/phosphatase" evidence="1">
    <location>
        <begin position="5"/>
        <end position="288"/>
    </location>
</feature>
<dbReference type="Pfam" id="PF03372">
    <property type="entry name" value="Exo_endo_phos"/>
    <property type="match status" value="1"/>
</dbReference>
<keyword evidence="3" id="KW-1185">Reference proteome</keyword>
<dbReference type="EMBL" id="WFLI01000048">
    <property type="protein sequence ID" value="KAB8059648.1"/>
    <property type="molecule type" value="Genomic_DNA"/>
</dbReference>
<dbReference type="InterPro" id="IPR005135">
    <property type="entry name" value="Endo/exonuclease/phosphatase"/>
</dbReference>
<name>A0A6I1HY88_9BURK</name>
<dbReference type="InterPro" id="IPR036691">
    <property type="entry name" value="Endo/exonu/phosph_ase_sf"/>
</dbReference>
<reference evidence="2 3" key="1">
    <citation type="submission" date="2019-10" db="EMBL/GenBank/DDBJ databases">
        <title>Three novel species isolated from a subtropical stream in China.</title>
        <authorList>
            <person name="Lu H."/>
        </authorList>
    </citation>
    <scope>NUCLEOTIDE SEQUENCE [LARGE SCALE GENOMIC DNA]</scope>
    <source>
        <strain evidence="2 3">FT13W</strain>
    </source>
</reference>
<gene>
    <name evidence="2" type="ORF">GCN75_26005</name>
</gene>